<dbReference type="GO" id="GO:0016020">
    <property type="term" value="C:membrane"/>
    <property type="evidence" value="ECO:0007669"/>
    <property type="project" value="UniProtKB-SubCell"/>
</dbReference>
<sequence>MPRLEEVPRRWSAGVAALTREAKENPGPFALWVGLHASITTWLFANGDCSLQADLSRGRLAHPLAMLAGLAVNGALYAKILTTSPGFWQQPCDTMQSSCTSEAPILGLNSGVQDSSSSAQRQERWERPSAFGASGPRDPAAADHLGDDLEAPQTGVSHSQGSFSSQQGKSSDAGDVEAGCDLALPLRTKYCKRCRAYVLRHDHHCPFLGGCVGLENHRVFYAFLAAQNALCAYGLALNSRCFVQKPQEADWVVANGLPILVALVVCFALSVLAPLLAFQTYLALTNSTTYEVLARDKIWYLQVYPHGVNPFDRGAWSNARQFLSGGLETTLPTIGEIEERSGSRNDWWDNDYYSCCG</sequence>
<reference evidence="11 12" key="1">
    <citation type="submission" date="2024-03" db="EMBL/GenBank/DDBJ databases">
        <title>Complete genome sequence of the green alga Chloropicon roscoffensis RCC1871.</title>
        <authorList>
            <person name="Lemieux C."/>
            <person name="Pombert J.-F."/>
            <person name="Otis C."/>
            <person name="Turmel M."/>
        </authorList>
    </citation>
    <scope>NUCLEOTIDE SEQUENCE [LARGE SCALE GENOMIC DNA]</scope>
    <source>
        <strain evidence="11 12">RCC1871</strain>
    </source>
</reference>
<accession>A0AAX4P4G8</accession>
<comment type="domain">
    <text evidence="8">The DHHC domain is required for palmitoyltransferase activity.</text>
</comment>
<dbReference type="Proteomes" id="UP001472866">
    <property type="component" value="Chromosome 03"/>
</dbReference>
<dbReference type="InterPro" id="IPR001594">
    <property type="entry name" value="Palmitoyltrfase_DHHC"/>
</dbReference>
<proteinExistence type="inferred from homology"/>
<feature type="region of interest" description="Disordered" evidence="9">
    <location>
        <begin position="110"/>
        <end position="175"/>
    </location>
</feature>
<comment type="catalytic activity">
    <reaction evidence="8">
        <text>L-cysteinyl-[protein] + hexadecanoyl-CoA = S-hexadecanoyl-L-cysteinyl-[protein] + CoA</text>
        <dbReference type="Rhea" id="RHEA:36683"/>
        <dbReference type="Rhea" id="RHEA-COMP:10131"/>
        <dbReference type="Rhea" id="RHEA-COMP:11032"/>
        <dbReference type="ChEBI" id="CHEBI:29950"/>
        <dbReference type="ChEBI" id="CHEBI:57287"/>
        <dbReference type="ChEBI" id="CHEBI:57379"/>
        <dbReference type="ChEBI" id="CHEBI:74151"/>
        <dbReference type="EC" id="2.3.1.225"/>
    </reaction>
</comment>
<keyword evidence="3 8" id="KW-0808">Transferase</keyword>
<dbReference type="AlphaFoldDB" id="A0AAX4P4G8"/>
<evidence type="ECO:0000256" key="1">
    <source>
        <dbReference type="ARBA" id="ARBA00004141"/>
    </source>
</evidence>
<gene>
    <name evidence="11" type="ORF">HKI87_03g24790</name>
</gene>
<dbReference type="GO" id="GO:0019706">
    <property type="term" value="F:protein-cysteine S-palmitoyltransferase activity"/>
    <property type="evidence" value="ECO:0007669"/>
    <property type="project" value="UniProtKB-EC"/>
</dbReference>
<keyword evidence="12" id="KW-1185">Reference proteome</keyword>
<dbReference type="Pfam" id="PF01529">
    <property type="entry name" value="DHHC"/>
    <property type="match status" value="1"/>
</dbReference>
<keyword evidence="5 8" id="KW-1133">Transmembrane helix</keyword>
<comment type="similarity">
    <text evidence="2 8">Belongs to the DHHC palmitoyltransferase family.</text>
</comment>
<feature type="transmembrane region" description="Helical" evidence="8">
    <location>
        <begin position="257"/>
        <end position="278"/>
    </location>
</feature>
<dbReference type="GO" id="GO:0005783">
    <property type="term" value="C:endoplasmic reticulum"/>
    <property type="evidence" value="ECO:0007669"/>
    <property type="project" value="TreeGrafter"/>
</dbReference>
<evidence type="ECO:0000256" key="4">
    <source>
        <dbReference type="ARBA" id="ARBA00022692"/>
    </source>
</evidence>
<feature type="compositionally biased region" description="Low complexity" evidence="9">
    <location>
        <begin position="155"/>
        <end position="171"/>
    </location>
</feature>
<dbReference type="GO" id="GO:0005794">
    <property type="term" value="C:Golgi apparatus"/>
    <property type="evidence" value="ECO:0007669"/>
    <property type="project" value="TreeGrafter"/>
</dbReference>
<organism evidence="11 12">
    <name type="scientific">Chloropicon roscoffensis</name>
    <dbReference type="NCBI Taxonomy" id="1461544"/>
    <lineage>
        <taxon>Eukaryota</taxon>
        <taxon>Viridiplantae</taxon>
        <taxon>Chlorophyta</taxon>
        <taxon>Chloropicophyceae</taxon>
        <taxon>Chloropicales</taxon>
        <taxon>Chloropicaceae</taxon>
        <taxon>Chloropicon</taxon>
    </lineage>
</organism>
<keyword evidence="4 8" id="KW-0812">Transmembrane</keyword>
<comment type="subcellular location">
    <subcellularLocation>
        <location evidence="1">Membrane</location>
        <topology evidence="1">Multi-pass membrane protein</topology>
    </subcellularLocation>
</comment>
<dbReference type="PANTHER" id="PTHR22883">
    <property type="entry name" value="ZINC FINGER DHHC DOMAIN CONTAINING PROTEIN"/>
    <property type="match status" value="1"/>
</dbReference>
<dbReference type="EMBL" id="CP151503">
    <property type="protein sequence ID" value="WZN60945.1"/>
    <property type="molecule type" value="Genomic_DNA"/>
</dbReference>
<evidence type="ECO:0000313" key="11">
    <source>
        <dbReference type="EMBL" id="WZN60945.1"/>
    </source>
</evidence>
<keyword evidence="7 8" id="KW-0012">Acyltransferase</keyword>
<name>A0AAX4P4G8_9CHLO</name>
<dbReference type="GO" id="GO:0006612">
    <property type="term" value="P:protein targeting to membrane"/>
    <property type="evidence" value="ECO:0007669"/>
    <property type="project" value="TreeGrafter"/>
</dbReference>
<evidence type="ECO:0000256" key="9">
    <source>
        <dbReference type="SAM" id="MobiDB-lite"/>
    </source>
</evidence>
<feature type="transmembrane region" description="Helical" evidence="8">
    <location>
        <begin position="219"/>
        <end position="237"/>
    </location>
</feature>
<protein>
    <recommendedName>
        <fullName evidence="8">S-acyltransferase</fullName>
        <ecNumber evidence="8">2.3.1.225</ecNumber>
    </recommendedName>
    <alternativeName>
        <fullName evidence="8">Palmitoyltransferase</fullName>
    </alternativeName>
</protein>
<evidence type="ECO:0000313" key="12">
    <source>
        <dbReference type="Proteomes" id="UP001472866"/>
    </source>
</evidence>
<dbReference type="PROSITE" id="PS50216">
    <property type="entry name" value="DHHC"/>
    <property type="match status" value="1"/>
</dbReference>
<evidence type="ECO:0000259" key="10">
    <source>
        <dbReference type="Pfam" id="PF01529"/>
    </source>
</evidence>
<evidence type="ECO:0000256" key="8">
    <source>
        <dbReference type="RuleBase" id="RU079119"/>
    </source>
</evidence>
<dbReference type="EC" id="2.3.1.225" evidence="8"/>
<feature type="domain" description="Palmitoyltransferase DHHC" evidence="10">
    <location>
        <begin position="176"/>
        <end position="293"/>
    </location>
</feature>
<evidence type="ECO:0000256" key="2">
    <source>
        <dbReference type="ARBA" id="ARBA00008574"/>
    </source>
</evidence>
<feature type="compositionally biased region" description="Polar residues" evidence="9">
    <location>
        <begin position="110"/>
        <end position="120"/>
    </location>
</feature>
<keyword evidence="6 8" id="KW-0472">Membrane</keyword>
<dbReference type="InterPro" id="IPR039859">
    <property type="entry name" value="PFA4/ZDH16/20/ERF2-like"/>
</dbReference>
<evidence type="ECO:0000256" key="7">
    <source>
        <dbReference type="ARBA" id="ARBA00023315"/>
    </source>
</evidence>
<evidence type="ECO:0000256" key="3">
    <source>
        <dbReference type="ARBA" id="ARBA00022679"/>
    </source>
</evidence>
<evidence type="ECO:0000256" key="5">
    <source>
        <dbReference type="ARBA" id="ARBA00022989"/>
    </source>
</evidence>
<evidence type="ECO:0000256" key="6">
    <source>
        <dbReference type="ARBA" id="ARBA00023136"/>
    </source>
</evidence>